<evidence type="ECO:0000313" key="1">
    <source>
        <dbReference type="EMBL" id="KAJ2757458.1"/>
    </source>
</evidence>
<proteinExistence type="predicted"/>
<dbReference type="Proteomes" id="UP001140011">
    <property type="component" value="Unassembled WGS sequence"/>
</dbReference>
<name>A0A9W8H3R6_9FUNG</name>
<dbReference type="AlphaFoldDB" id="A0A9W8H3R6"/>
<evidence type="ECO:0000313" key="2">
    <source>
        <dbReference type="Proteomes" id="UP001140011"/>
    </source>
</evidence>
<protein>
    <submittedName>
        <fullName evidence="1">Uncharacterized protein</fullName>
    </submittedName>
</protein>
<organism evidence="1 2">
    <name type="scientific">Coemansia pectinata</name>
    <dbReference type="NCBI Taxonomy" id="1052879"/>
    <lineage>
        <taxon>Eukaryota</taxon>
        <taxon>Fungi</taxon>
        <taxon>Fungi incertae sedis</taxon>
        <taxon>Zoopagomycota</taxon>
        <taxon>Kickxellomycotina</taxon>
        <taxon>Kickxellomycetes</taxon>
        <taxon>Kickxellales</taxon>
        <taxon>Kickxellaceae</taxon>
        <taxon>Coemansia</taxon>
    </lineage>
</organism>
<accession>A0A9W8H3R6</accession>
<comment type="caution">
    <text evidence="1">The sequence shown here is derived from an EMBL/GenBank/DDBJ whole genome shotgun (WGS) entry which is preliminary data.</text>
</comment>
<sequence>MSANETDATAVAAAASAIAAAAESGHRPTFIAIHARDDDTQILYISSGCRQAMGYTPAYVISRRARDFIADPFEGDYPQVFGSKVDEQEAEEDEANAYVMYMNIKNLCGTPVLHRITTFKCDNCVLVIGMAFPEVPFRGRHELEVQMLDGAMKRFNITKQNEEEESAMRQVDGDAATVVGGSGRRVQLYYAPSRQVKVALVLESPAVLEPTGESDADRRQNGPLIVFVTGSVSRLIDADTSDLLRFPFLKLVAPEDVLRASRFFERLGESQDVLFESFALVQRPHVIDGDVAVADEANTRVVVECLGASVQDGVALLLRRLRTTPPPGRDALGNYVLNRRSRGTHDHDCDDGYLSLNEMISSDPGTSDAPPGWSRLR</sequence>
<gene>
    <name evidence="1" type="ORF">GGI19_000059</name>
</gene>
<reference evidence="1" key="1">
    <citation type="submission" date="2022-07" db="EMBL/GenBank/DDBJ databases">
        <title>Phylogenomic reconstructions and comparative analyses of Kickxellomycotina fungi.</title>
        <authorList>
            <person name="Reynolds N.K."/>
            <person name="Stajich J.E."/>
            <person name="Barry K."/>
            <person name="Grigoriev I.V."/>
            <person name="Crous P."/>
            <person name="Smith M.E."/>
        </authorList>
    </citation>
    <scope>NUCLEOTIDE SEQUENCE</scope>
    <source>
        <strain evidence="1">BCRC 34297</strain>
    </source>
</reference>
<keyword evidence="2" id="KW-1185">Reference proteome</keyword>
<dbReference type="EMBL" id="JANBUH010000001">
    <property type="protein sequence ID" value="KAJ2757458.1"/>
    <property type="molecule type" value="Genomic_DNA"/>
</dbReference>
<dbReference type="OrthoDB" id="411251at2759"/>